<dbReference type="PANTHER" id="PTHR47677">
    <property type="entry name" value="CYTOCHROME C OXIDASE ASSEMBLY FACTOR 6"/>
    <property type="match status" value="1"/>
</dbReference>
<dbReference type="SUPFAM" id="SSF47694">
    <property type="entry name" value="Cytochrome c oxidase subunit h"/>
    <property type="match status" value="1"/>
</dbReference>
<dbReference type="PANTHER" id="PTHR47677:SF1">
    <property type="entry name" value="CYTOCHROME C OXIDASE ASSEMBLY FACTOR 6"/>
    <property type="match status" value="1"/>
</dbReference>
<evidence type="ECO:0000313" key="7">
    <source>
        <dbReference type="Proteomes" id="UP001145021"/>
    </source>
</evidence>
<dbReference type="InterPro" id="IPR036549">
    <property type="entry name" value="CX6/COA6-like_sf"/>
</dbReference>
<comment type="subcellular location">
    <subcellularLocation>
        <location evidence="1">Mitochondrion</location>
    </subcellularLocation>
</comment>
<dbReference type="Pfam" id="PF02297">
    <property type="entry name" value="COX6B"/>
    <property type="match status" value="1"/>
</dbReference>
<protein>
    <submittedName>
        <fullName evidence="6">Uncharacterized protein</fullName>
    </submittedName>
</protein>
<sequence length="101" mass="11562">MSTSSTDTTTTATATLSQKQQQQQPPVPSRSERKACHAKRDAYFTCLDKNNIAFPDKRGTLCEDLRSDMFRACPEVWSTYFEQLRTMQKQKELAYARSSSK</sequence>
<dbReference type="InterPro" id="IPR048280">
    <property type="entry name" value="COX6B-like"/>
</dbReference>
<evidence type="ECO:0000256" key="4">
    <source>
        <dbReference type="ARBA" id="ARBA00023157"/>
    </source>
</evidence>
<dbReference type="AlphaFoldDB" id="A0A9W7XQE8"/>
<name>A0A9W7XQE8_9FUNG</name>
<gene>
    <name evidence="6" type="ORF">LPJ64_001220</name>
</gene>
<evidence type="ECO:0000256" key="3">
    <source>
        <dbReference type="ARBA" id="ARBA00023128"/>
    </source>
</evidence>
<keyword evidence="3" id="KW-0496">Mitochondrion</keyword>
<evidence type="ECO:0000256" key="2">
    <source>
        <dbReference type="ARBA" id="ARBA00006425"/>
    </source>
</evidence>
<evidence type="ECO:0000256" key="1">
    <source>
        <dbReference type="ARBA" id="ARBA00004173"/>
    </source>
</evidence>
<keyword evidence="7" id="KW-1185">Reference proteome</keyword>
<evidence type="ECO:0000313" key="6">
    <source>
        <dbReference type="EMBL" id="KAJ1647378.1"/>
    </source>
</evidence>
<accession>A0A9W7XQE8</accession>
<organism evidence="6 7">
    <name type="scientific">Coemansia asiatica</name>
    <dbReference type="NCBI Taxonomy" id="1052880"/>
    <lineage>
        <taxon>Eukaryota</taxon>
        <taxon>Fungi</taxon>
        <taxon>Fungi incertae sedis</taxon>
        <taxon>Zoopagomycota</taxon>
        <taxon>Kickxellomycotina</taxon>
        <taxon>Kickxellomycetes</taxon>
        <taxon>Kickxellales</taxon>
        <taxon>Kickxellaceae</taxon>
        <taxon>Coemansia</taxon>
    </lineage>
</organism>
<proteinExistence type="inferred from homology"/>
<feature type="region of interest" description="Disordered" evidence="5">
    <location>
        <begin position="1"/>
        <end position="36"/>
    </location>
</feature>
<reference evidence="6" key="1">
    <citation type="submission" date="2022-07" db="EMBL/GenBank/DDBJ databases">
        <title>Phylogenomic reconstructions and comparative analyses of Kickxellomycotina fungi.</title>
        <authorList>
            <person name="Reynolds N.K."/>
            <person name="Stajich J.E."/>
            <person name="Barry K."/>
            <person name="Grigoriev I.V."/>
            <person name="Crous P."/>
            <person name="Smith M.E."/>
        </authorList>
    </citation>
    <scope>NUCLEOTIDE SEQUENCE</scope>
    <source>
        <strain evidence="6">NBRC 105413</strain>
    </source>
</reference>
<comment type="similarity">
    <text evidence="2">Belongs to the cytochrome c oxidase subunit 6B family.</text>
</comment>
<keyword evidence="4" id="KW-1015">Disulfide bond</keyword>
<evidence type="ECO:0000256" key="5">
    <source>
        <dbReference type="SAM" id="MobiDB-lite"/>
    </source>
</evidence>
<comment type="caution">
    <text evidence="6">The sequence shown here is derived from an EMBL/GenBank/DDBJ whole genome shotgun (WGS) entry which is preliminary data.</text>
</comment>
<dbReference type="EMBL" id="JANBOH010000031">
    <property type="protein sequence ID" value="KAJ1647378.1"/>
    <property type="molecule type" value="Genomic_DNA"/>
</dbReference>
<dbReference type="GO" id="GO:0005739">
    <property type="term" value="C:mitochondrion"/>
    <property type="evidence" value="ECO:0007669"/>
    <property type="project" value="UniProtKB-SubCell"/>
</dbReference>
<dbReference type="Gene3D" id="1.10.10.140">
    <property type="entry name" value="Cytochrome c oxidase, subunit VIb"/>
    <property type="match status" value="1"/>
</dbReference>
<feature type="compositionally biased region" description="Low complexity" evidence="5">
    <location>
        <begin position="1"/>
        <end position="24"/>
    </location>
</feature>
<dbReference type="Proteomes" id="UP001145021">
    <property type="component" value="Unassembled WGS sequence"/>
</dbReference>
<dbReference type="InterPro" id="IPR048281">
    <property type="entry name" value="COA6_fun"/>
</dbReference>